<reference evidence="1" key="1">
    <citation type="journal article" date="2011" name="PLoS Genet.">
        <title>Parallel evolution of a type IV secretion system in radiating lineages of the host-restricted bacterial pathogen Bartonella.</title>
        <authorList>
            <person name="Engel P."/>
            <person name="Salzburger W."/>
            <person name="Liesch M."/>
            <person name="Chang C.C."/>
            <person name="Maruyama S."/>
            <person name="Lanz C."/>
            <person name="Calteau A."/>
            <person name="Lajus A."/>
            <person name="Medigue C."/>
            <person name="Schuster S.C."/>
            <person name="Dehio C."/>
        </authorList>
    </citation>
    <scope>NUCLEOTIDE SEQUENCE</scope>
    <source>
        <strain evidence="1">R1</strain>
    </source>
</reference>
<proteinExistence type="predicted"/>
<dbReference type="EMBL" id="FN645507">
    <property type="protein sequence ID" value="CBI82066.1"/>
    <property type="molecule type" value="Genomic_DNA"/>
</dbReference>
<dbReference type="AlphaFoldDB" id="E6YYQ5"/>
<evidence type="ECO:0000313" key="1">
    <source>
        <dbReference type="EMBL" id="CBI82066.1"/>
    </source>
</evidence>
<name>E6YYQ5_BARSR</name>
<gene>
    <name evidence="1" type="ORF">B11C_20344</name>
</gene>
<sequence length="41" mass="5078">MYFNTLIFNRENKNSYDKYFILVTKQIPINFCIALNRVYRL</sequence>
<accession>E6YYQ5</accession>
<organism evidence="1">
    <name type="scientific">Bartonella schoenbuchensis (strain DSM 13525 / NCTC 13165 / R1)</name>
    <dbReference type="NCBI Taxonomy" id="687861"/>
    <lineage>
        <taxon>Bacteria</taxon>
        <taxon>Pseudomonadati</taxon>
        <taxon>Pseudomonadota</taxon>
        <taxon>Alphaproteobacteria</taxon>
        <taxon>Hyphomicrobiales</taxon>
        <taxon>Bartonellaceae</taxon>
        <taxon>Bartonella</taxon>
    </lineage>
</organism>
<protein>
    <submittedName>
        <fullName evidence="1">Uncharacterized protein</fullName>
    </submittedName>
</protein>